<dbReference type="Proteomes" id="UP000216448">
    <property type="component" value="Unassembled WGS sequence"/>
</dbReference>
<organism evidence="2 3">
    <name type="scientific">Lactobacillus johnsonii</name>
    <dbReference type="NCBI Taxonomy" id="33959"/>
    <lineage>
        <taxon>Bacteria</taxon>
        <taxon>Bacillati</taxon>
        <taxon>Bacillota</taxon>
        <taxon>Bacilli</taxon>
        <taxon>Lactobacillales</taxon>
        <taxon>Lactobacillaceae</taxon>
        <taxon>Lactobacillus</taxon>
    </lineage>
</organism>
<feature type="coiled-coil region" evidence="1">
    <location>
        <begin position="292"/>
        <end position="319"/>
    </location>
</feature>
<reference evidence="2 3" key="1">
    <citation type="submission" date="2017-05" db="EMBL/GenBank/DDBJ databases">
        <title>Lactobacillus johnsonii from commercial turkeys.</title>
        <authorList>
            <person name="Johnson T.J."/>
            <person name="Youmans B."/>
        </authorList>
    </citation>
    <scope>NUCLEOTIDE SEQUENCE [LARGE SCALE GENOMIC DNA]</scope>
    <source>
        <strain evidence="2 3">UMNLJ54</strain>
    </source>
</reference>
<name>A0AAX0PSS5_LACJH</name>
<proteinExistence type="predicted"/>
<evidence type="ECO:0000313" key="2">
    <source>
        <dbReference type="EMBL" id="PAB52014.1"/>
    </source>
</evidence>
<dbReference type="RefSeq" id="WP_095076942.1">
    <property type="nucleotide sequence ID" value="NZ_NIBA01000053.1"/>
</dbReference>
<comment type="caution">
    <text evidence="2">The sequence shown here is derived from an EMBL/GenBank/DDBJ whole genome shotgun (WGS) entry which is preliminary data.</text>
</comment>
<protein>
    <submittedName>
        <fullName evidence="2">Uncharacterized protein</fullName>
    </submittedName>
</protein>
<sequence>MKMKKFSRTELYNELLTSTLKDLSEKYHINYHKFSVFCHQNNIPIPGSKYRMYLKMNKDTTGLVEPLPAAESDIIYFNTESNKKLDIKNELKDLNDSQKIKQIEKVLNEFKYLSKPSLSSKVRIFKKSVKEWKEKYPNGDHKYEWYKWYSDEKKPKFMENISSKELPRLYRILDAICLVFDQLGEEVKDDFTVIIGGKDEVYFDIVELKNQVDHKITKKEQKELDEYERNLKIGHSWVSKPRIRKYDHPYSGKLKVEFNDYPYHAYVKDADNGRLEDKIPEIIINFYKAYIRVRDERLKREYEEQKKKEEKEQKNLKAKHINDEKARVKQLIIEAHDYQMAMQIRKYATAISDKKYKDWSLQKADWLDPTVGSNDEILGLRDYSKDLKKYLDDLLKIEDKYDW</sequence>
<gene>
    <name evidence="2" type="ORF">A3P64_08920</name>
</gene>
<dbReference type="EMBL" id="NIBB01000076">
    <property type="protein sequence ID" value="PAB52014.1"/>
    <property type="molecule type" value="Genomic_DNA"/>
</dbReference>
<keyword evidence="1" id="KW-0175">Coiled coil</keyword>
<dbReference type="AlphaFoldDB" id="A0AAX0PSS5"/>
<accession>A0AAX0PSS5</accession>
<evidence type="ECO:0000256" key="1">
    <source>
        <dbReference type="SAM" id="Coils"/>
    </source>
</evidence>
<evidence type="ECO:0000313" key="3">
    <source>
        <dbReference type="Proteomes" id="UP000216448"/>
    </source>
</evidence>